<accession>A0A0K9NZ67</accession>
<evidence type="ECO:0000313" key="10">
    <source>
        <dbReference type="Proteomes" id="UP000036987"/>
    </source>
</evidence>
<keyword evidence="10" id="KW-1185">Reference proteome</keyword>
<dbReference type="GO" id="GO:0000981">
    <property type="term" value="F:DNA-binding transcription factor activity, RNA polymerase II-specific"/>
    <property type="evidence" value="ECO:0000318"/>
    <property type="project" value="GO_Central"/>
</dbReference>
<sequence>MEAQPFDSNEKKRKKMQQRQRQRQPAGKNKEEIETQRMNHIAVERNRRRLMNDHLGVLRSIMPESYIQKGDQASIVGGAINYVKELEHLLLTLELKKIAVVKEMKSSDTREEANEISFLNPRFSSSSTQNNRWLSANVDVTLIDSHANIRILVEKKRGQLMRIVAGFQALGLAVLHLNVTTLEDPMVAYSFSAKLEEGCSLTSADNIAGAVHHVLSLIEG</sequence>
<dbReference type="GO" id="GO:0006357">
    <property type="term" value="P:regulation of transcription by RNA polymerase II"/>
    <property type="evidence" value="ECO:0000318"/>
    <property type="project" value="GO_Central"/>
</dbReference>
<protein>
    <submittedName>
        <fullName evidence="9">Basic helix-loop-helix (BHLH) DNA-binding superfamily</fullName>
    </submittedName>
</protein>
<dbReference type="GO" id="GO:0046983">
    <property type="term" value="F:protein dimerization activity"/>
    <property type="evidence" value="ECO:0007669"/>
    <property type="project" value="InterPro"/>
</dbReference>
<evidence type="ECO:0000256" key="7">
    <source>
        <dbReference type="SAM" id="MobiDB-lite"/>
    </source>
</evidence>
<evidence type="ECO:0000256" key="1">
    <source>
        <dbReference type="ARBA" id="ARBA00004123"/>
    </source>
</evidence>
<dbReference type="InterPro" id="IPR036638">
    <property type="entry name" value="HLH_DNA-bd_sf"/>
</dbReference>
<dbReference type="GO" id="GO:0000978">
    <property type="term" value="F:RNA polymerase II cis-regulatory region sequence-specific DNA binding"/>
    <property type="evidence" value="ECO:0000318"/>
    <property type="project" value="GO_Central"/>
</dbReference>
<dbReference type="OMA" id="QAPREHY"/>
<dbReference type="AlphaFoldDB" id="A0A0K9NZ67"/>
<organism evidence="9 10">
    <name type="scientific">Zostera marina</name>
    <name type="common">Eelgrass</name>
    <dbReference type="NCBI Taxonomy" id="29655"/>
    <lineage>
        <taxon>Eukaryota</taxon>
        <taxon>Viridiplantae</taxon>
        <taxon>Streptophyta</taxon>
        <taxon>Embryophyta</taxon>
        <taxon>Tracheophyta</taxon>
        <taxon>Spermatophyta</taxon>
        <taxon>Magnoliopsida</taxon>
        <taxon>Liliopsida</taxon>
        <taxon>Zosteraceae</taxon>
        <taxon>Zostera</taxon>
    </lineage>
</organism>
<feature type="compositionally biased region" description="Basic residues" evidence="7">
    <location>
        <begin position="11"/>
        <end position="22"/>
    </location>
</feature>
<evidence type="ECO:0000256" key="6">
    <source>
        <dbReference type="ARBA" id="ARBA00023242"/>
    </source>
</evidence>
<dbReference type="PANTHER" id="PTHR11969">
    <property type="entry name" value="MAX DIMERIZATION, MAD"/>
    <property type="match status" value="1"/>
</dbReference>
<dbReference type="PANTHER" id="PTHR11969:SF54">
    <property type="entry name" value="MAD-LIKE PROTEIN 1"/>
    <property type="match status" value="1"/>
</dbReference>
<keyword evidence="5" id="KW-0804">Transcription</keyword>
<dbReference type="PROSITE" id="PS50888">
    <property type="entry name" value="BHLH"/>
    <property type="match status" value="1"/>
</dbReference>
<proteinExistence type="inferred from homology"/>
<dbReference type="OrthoDB" id="684567at2759"/>
<reference evidence="10" key="1">
    <citation type="journal article" date="2016" name="Nature">
        <title>The genome of the seagrass Zostera marina reveals angiosperm adaptation to the sea.</title>
        <authorList>
            <person name="Olsen J.L."/>
            <person name="Rouze P."/>
            <person name="Verhelst B."/>
            <person name="Lin Y.-C."/>
            <person name="Bayer T."/>
            <person name="Collen J."/>
            <person name="Dattolo E."/>
            <person name="De Paoli E."/>
            <person name="Dittami S."/>
            <person name="Maumus F."/>
            <person name="Michel G."/>
            <person name="Kersting A."/>
            <person name="Lauritano C."/>
            <person name="Lohaus R."/>
            <person name="Toepel M."/>
            <person name="Tonon T."/>
            <person name="Vanneste K."/>
            <person name="Amirebrahimi M."/>
            <person name="Brakel J."/>
            <person name="Bostroem C."/>
            <person name="Chovatia M."/>
            <person name="Grimwood J."/>
            <person name="Jenkins J.W."/>
            <person name="Jueterbock A."/>
            <person name="Mraz A."/>
            <person name="Stam W.T."/>
            <person name="Tice H."/>
            <person name="Bornberg-Bauer E."/>
            <person name="Green P.J."/>
            <person name="Pearson G.A."/>
            <person name="Procaccini G."/>
            <person name="Duarte C.M."/>
            <person name="Schmutz J."/>
            <person name="Reusch T.B.H."/>
            <person name="Van de Peer Y."/>
        </authorList>
    </citation>
    <scope>NUCLEOTIDE SEQUENCE [LARGE SCALE GENOMIC DNA]</scope>
    <source>
        <strain evidence="10">cv. Finnish</strain>
    </source>
</reference>
<keyword evidence="6" id="KW-0539">Nucleus</keyword>
<dbReference type="Proteomes" id="UP000036987">
    <property type="component" value="Unassembled WGS sequence"/>
</dbReference>
<comment type="subcellular location">
    <subcellularLocation>
        <location evidence="1">Nucleus</location>
    </subcellularLocation>
</comment>
<gene>
    <name evidence="9" type="ORF">ZOSMA_49G00920</name>
</gene>
<dbReference type="Gene3D" id="4.10.280.10">
    <property type="entry name" value="Helix-loop-helix DNA-binding domain"/>
    <property type="match status" value="1"/>
</dbReference>
<evidence type="ECO:0000256" key="2">
    <source>
        <dbReference type="ARBA" id="ARBA00005510"/>
    </source>
</evidence>
<dbReference type="SUPFAM" id="SSF47459">
    <property type="entry name" value="HLH, helix-loop-helix DNA-binding domain"/>
    <property type="match status" value="1"/>
</dbReference>
<keyword evidence="4 9" id="KW-0238">DNA-binding</keyword>
<comment type="similarity">
    <text evidence="2">Belongs to the bHLH protein family.</text>
</comment>
<name>A0A0K9NZ67_ZOSMR</name>
<keyword evidence="3" id="KW-0805">Transcription regulation</keyword>
<dbReference type="Pfam" id="PF22754">
    <property type="entry name" value="bHLH-TF_ACT-like_plant"/>
    <property type="match status" value="1"/>
</dbReference>
<dbReference type="EMBL" id="LFYR01001429">
    <property type="protein sequence ID" value="KMZ62023.1"/>
    <property type="molecule type" value="Genomic_DNA"/>
</dbReference>
<dbReference type="InterPro" id="IPR054502">
    <property type="entry name" value="bHLH-TF_ACT-like_plant"/>
</dbReference>
<dbReference type="SMART" id="SM00353">
    <property type="entry name" value="HLH"/>
    <property type="match status" value="1"/>
</dbReference>
<feature type="region of interest" description="Disordered" evidence="7">
    <location>
        <begin position="1"/>
        <end position="36"/>
    </location>
</feature>
<feature type="domain" description="BHLH" evidence="8">
    <location>
        <begin position="35"/>
        <end position="86"/>
    </location>
</feature>
<dbReference type="InterPro" id="IPR011598">
    <property type="entry name" value="bHLH_dom"/>
</dbReference>
<evidence type="ECO:0000256" key="3">
    <source>
        <dbReference type="ARBA" id="ARBA00023015"/>
    </source>
</evidence>
<comment type="caution">
    <text evidence="9">The sequence shown here is derived from an EMBL/GenBank/DDBJ whole genome shotgun (WGS) entry which is preliminary data.</text>
</comment>
<dbReference type="GO" id="GO:0005634">
    <property type="term" value="C:nucleus"/>
    <property type="evidence" value="ECO:0007669"/>
    <property type="project" value="UniProtKB-SubCell"/>
</dbReference>
<evidence type="ECO:0000313" key="9">
    <source>
        <dbReference type="EMBL" id="KMZ62023.1"/>
    </source>
</evidence>
<dbReference type="Pfam" id="PF00010">
    <property type="entry name" value="HLH"/>
    <property type="match status" value="1"/>
</dbReference>
<evidence type="ECO:0000259" key="8">
    <source>
        <dbReference type="PROSITE" id="PS50888"/>
    </source>
</evidence>
<evidence type="ECO:0000256" key="4">
    <source>
        <dbReference type="ARBA" id="ARBA00023125"/>
    </source>
</evidence>
<evidence type="ECO:0000256" key="5">
    <source>
        <dbReference type="ARBA" id="ARBA00023163"/>
    </source>
</evidence>